<organism evidence="4 5">
    <name type="scientific">Galerina marginata (strain CBS 339.88)</name>
    <dbReference type="NCBI Taxonomy" id="685588"/>
    <lineage>
        <taxon>Eukaryota</taxon>
        <taxon>Fungi</taxon>
        <taxon>Dikarya</taxon>
        <taxon>Basidiomycota</taxon>
        <taxon>Agaricomycotina</taxon>
        <taxon>Agaricomycetes</taxon>
        <taxon>Agaricomycetidae</taxon>
        <taxon>Agaricales</taxon>
        <taxon>Agaricineae</taxon>
        <taxon>Strophariaceae</taxon>
        <taxon>Galerina</taxon>
    </lineage>
</organism>
<dbReference type="InterPro" id="IPR012942">
    <property type="entry name" value="SRR1-like"/>
</dbReference>
<evidence type="ECO:0000313" key="4">
    <source>
        <dbReference type="EMBL" id="KDR81835.1"/>
    </source>
</evidence>
<reference evidence="5" key="1">
    <citation type="journal article" date="2014" name="Proc. Natl. Acad. Sci. U.S.A.">
        <title>Extensive sampling of basidiomycete genomes demonstrates inadequacy of the white-rot/brown-rot paradigm for wood decay fungi.</title>
        <authorList>
            <person name="Riley R."/>
            <person name="Salamov A.A."/>
            <person name="Brown D.W."/>
            <person name="Nagy L.G."/>
            <person name="Floudas D."/>
            <person name="Held B.W."/>
            <person name="Levasseur A."/>
            <person name="Lombard V."/>
            <person name="Morin E."/>
            <person name="Otillar R."/>
            <person name="Lindquist E.A."/>
            <person name="Sun H."/>
            <person name="LaButti K.M."/>
            <person name="Schmutz J."/>
            <person name="Jabbour D."/>
            <person name="Luo H."/>
            <person name="Baker S.E."/>
            <person name="Pisabarro A.G."/>
            <person name="Walton J.D."/>
            <person name="Blanchette R.A."/>
            <person name="Henrissat B."/>
            <person name="Martin F."/>
            <person name="Cullen D."/>
            <person name="Hibbett D.S."/>
            <person name="Grigoriev I.V."/>
        </authorList>
    </citation>
    <scope>NUCLEOTIDE SEQUENCE [LARGE SCALE GENOMIC DNA]</scope>
    <source>
        <strain evidence="5">CBS 339.88</strain>
    </source>
</reference>
<proteinExistence type="inferred from homology"/>
<dbReference type="Pfam" id="PF07985">
    <property type="entry name" value="SRR1"/>
    <property type="match status" value="1"/>
</dbReference>
<dbReference type="HOGENOM" id="CLU_1038465_0_0_1"/>
<protein>
    <recommendedName>
        <fullName evidence="3">SRR1-like domain-containing protein</fullName>
    </recommendedName>
</protein>
<dbReference type="GO" id="GO:0005737">
    <property type="term" value="C:cytoplasm"/>
    <property type="evidence" value="ECO:0007669"/>
    <property type="project" value="TreeGrafter"/>
</dbReference>
<feature type="region of interest" description="Disordered" evidence="2">
    <location>
        <begin position="1"/>
        <end position="49"/>
    </location>
</feature>
<dbReference type="PANTHER" id="PTHR28626">
    <property type="entry name" value="SRR1-LIKE PROTEIN"/>
    <property type="match status" value="1"/>
</dbReference>
<evidence type="ECO:0000256" key="2">
    <source>
        <dbReference type="SAM" id="MobiDB-lite"/>
    </source>
</evidence>
<dbReference type="AlphaFoldDB" id="A0A067TF30"/>
<accession>A0A067TF30</accession>
<evidence type="ECO:0000256" key="1">
    <source>
        <dbReference type="ARBA" id="ARBA00009856"/>
    </source>
</evidence>
<evidence type="ECO:0000259" key="3">
    <source>
        <dbReference type="Pfam" id="PF07985"/>
    </source>
</evidence>
<dbReference type="PANTHER" id="PTHR28626:SF3">
    <property type="entry name" value="SRR1-LIKE PROTEIN"/>
    <property type="match status" value="1"/>
</dbReference>
<dbReference type="GO" id="GO:0005634">
    <property type="term" value="C:nucleus"/>
    <property type="evidence" value="ECO:0007669"/>
    <property type="project" value="TreeGrafter"/>
</dbReference>
<dbReference type="EMBL" id="KL142370">
    <property type="protein sequence ID" value="KDR81835.1"/>
    <property type="molecule type" value="Genomic_DNA"/>
</dbReference>
<dbReference type="Proteomes" id="UP000027222">
    <property type="component" value="Unassembled WGS sequence"/>
</dbReference>
<feature type="compositionally biased region" description="Basic and acidic residues" evidence="2">
    <location>
        <begin position="17"/>
        <end position="28"/>
    </location>
</feature>
<sequence>MKVPNLRHSIRTLSLSSREKRERIDPPPKRHPPQHCCPRYANKSDTPNGSRNVHVQILESSWSAFSSSARTPAILCLGLGSPSASLNARIQLAFLTETCKRLKVAHDAISIYDPIFTTEDIALLEEELQMRVLPKNRSREREDYILSVPTICFMPHCDIELYDTVLRANWSRDGLSNLFLLGNQLQEYLDNKPTTVLEAVAPCLLRVAPFLENQRLPISDAWPTAFNNISAQYFPSSQSSSIDKLVALWRPHPHEEEGGTGDAVGEGN</sequence>
<gene>
    <name evidence="4" type="ORF">GALMADRAFT_240074</name>
</gene>
<feature type="domain" description="SRR1-like" evidence="3">
    <location>
        <begin position="66"/>
        <end position="232"/>
    </location>
</feature>
<dbReference type="OrthoDB" id="551431at2759"/>
<dbReference type="InterPro" id="IPR040044">
    <property type="entry name" value="SRR1L"/>
</dbReference>
<keyword evidence="5" id="KW-1185">Reference proteome</keyword>
<name>A0A067TF30_GALM3</name>
<comment type="similarity">
    <text evidence="1">Belongs to the SRR1 family.</text>
</comment>
<evidence type="ECO:0000313" key="5">
    <source>
        <dbReference type="Proteomes" id="UP000027222"/>
    </source>
</evidence>